<sequence>MPLRDHFHPPLDRRASWEGFHGQWPAMIVLDLVTRLPSRFSAEPRVHVGSEIEIDVAGFEDDSQDSTESDSSESLAFAPSEPSVAVETELLAYGEYEVRIFDTRRDRRLVAAIELVSPANKDRPESRRVFVDKCEALLRQGVSVVIVDLVTSKRYNLYAELLKLIDQTDPAFTPVPPAIYAAACRWILRGRRHVLEAWSYQLDIGLPLPTLPLWLTENLAIPLDLETSYEATCQAFRIT</sequence>
<keyword evidence="3" id="KW-1185">Reference proteome</keyword>
<dbReference type="EMBL" id="FOQD01000008">
    <property type="protein sequence ID" value="SFI35533.1"/>
    <property type="molecule type" value="Genomic_DNA"/>
</dbReference>
<dbReference type="InterPro" id="IPR025132">
    <property type="entry name" value="DUF4058"/>
</dbReference>
<evidence type="ECO:0000256" key="1">
    <source>
        <dbReference type="SAM" id="MobiDB-lite"/>
    </source>
</evidence>
<dbReference type="RefSeq" id="WP_175517387.1">
    <property type="nucleotide sequence ID" value="NZ_FOQD01000008.1"/>
</dbReference>
<name>A0A1I3HIS3_9PLAN</name>
<dbReference type="STRING" id="1576369.SAMN05421753_10879"/>
<dbReference type="Proteomes" id="UP000199518">
    <property type="component" value="Unassembled WGS sequence"/>
</dbReference>
<protein>
    <recommendedName>
        <fullName evidence="4">DUF4058 domain-containing protein</fullName>
    </recommendedName>
</protein>
<gene>
    <name evidence="2" type="ORF">SAMN05421753_10879</name>
</gene>
<reference evidence="3" key="1">
    <citation type="submission" date="2016-10" db="EMBL/GenBank/DDBJ databases">
        <authorList>
            <person name="Varghese N."/>
            <person name="Submissions S."/>
        </authorList>
    </citation>
    <scope>NUCLEOTIDE SEQUENCE [LARGE SCALE GENOMIC DNA]</scope>
    <source>
        <strain evidence="3">DSM 26348</strain>
    </source>
</reference>
<dbReference type="AlphaFoldDB" id="A0A1I3HIS3"/>
<feature type="compositionally biased region" description="Acidic residues" evidence="1">
    <location>
        <begin position="59"/>
        <end position="71"/>
    </location>
</feature>
<feature type="region of interest" description="Disordered" evidence="1">
    <location>
        <begin position="59"/>
        <end position="80"/>
    </location>
</feature>
<evidence type="ECO:0000313" key="3">
    <source>
        <dbReference type="Proteomes" id="UP000199518"/>
    </source>
</evidence>
<proteinExistence type="predicted"/>
<accession>A0A1I3HIS3</accession>
<evidence type="ECO:0008006" key="4">
    <source>
        <dbReference type="Google" id="ProtNLM"/>
    </source>
</evidence>
<organism evidence="2 3">
    <name type="scientific">Planctomicrobium piriforme</name>
    <dbReference type="NCBI Taxonomy" id="1576369"/>
    <lineage>
        <taxon>Bacteria</taxon>
        <taxon>Pseudomonadati</taxon>
        <taxon>Planctomycetota</taxon>
        <taxon>Planctomycetia</taxon>
        <taxon>Planctomycetales</taxon>
        <taxon>Planctomycetaceae</taxon>
        <taxon>Planctomicrobium</taxon>
    </lineage>
</organism>
<dbReference type="Pfam" id="PF13267">
    <property type="entry name" value="DUF4058"/>
    <property type="match status" value="1"/>
</dbReference>
<evidence type="ECO:0000313" key="2">
    <source>
        <dbReference type="EMBL" id="SFI35533.1"/>
    </source>
</evidence>